<dbReference type="eggNOG" id="COG3422">
    <property type="taxonomic scope" value="Bacteria"/>
</dbReference>
<comment type="caution">
    <text evidence="1">The sequence shown here is derived from an EMBL/GenBank/DDBJ whole genome shotgun (WGS) entry which is preliminary data.</text>
</comment>
<accession>L8JQH1</accession>
<dbReference type="Proteomes" id="UP000011135">
    <property type="component" value="Unassembled WGS sequence"/>
</dbReference>
<organism evidence="1 2">
    <name type="scientific">Fulvivirga imtechensis AK7</name>
    <dbReference type="NCBI Taxonomy" id="1237149"/>
    <lineage>
        <taxon>Bacteria</taxon>
        <taxon>Pseudomonadati</taxon>
        <taxon>Bacteroidota</taxon>
        <taxon>Cytophagia</taxon>
        <taxon>Cytophagales</taxon>
        <taxon>Fulvivirgaceae</taxon>
        <taxon>Fulvivirga</taxon>
    </lineage>
</organism>
<sequence>MAEPKSIARDPNLPKSMDYQALRKEGIAYLQQLSGKIWTDYNEHDPGVTILEQICFALTDVAYRTNISIEKLLFYDDDYKTVSDSNALFGPNEILPCGPLTLTDYRILVIDKIREVNNAWLEPVEENKLGISGLYNVVVQISNEVPEDDYQHVKDKVRRLFAASRNLCEDINEVTILVPMPVSINANIDISSDAVGEEVLSELFYHIDQYFNPAVQFHTFEELTEKGMPIEKIFETPSFDHGFIVPGELYLKNDEFYVTKIAEIISSIPGIRNVQDLAIKKNGIKVYGNSINIEPGYFAHLDVSYMESIEITKGGISYEYDRSIARHLYEVKLDKHKSANEARFKWQFDKTVKPFSFSQISDFTSIQNTLPGIYGVGRYGLPDDANEERKAKARQLKGYLLMFDQILANHLVQLEKVKNLFSIDDHHPHTYYAQLPADFPDLGELLKDPAPEAVLRVMSGFDEYLDRKNRILDHLLARFGERFSADVSGKVKNLFGEMSKDEVEQEIIRLKSEFLRNYVRMSRDRAQAFNYLENSIDQANVPTFRRRISFLLNIKDHRQRSLINHHSQIKVDIHEPGSRGISSARADMGQGQEIHYRQAEETQGKATFLVKDRKTLEYLLLRGGSKSNYHIVSASDSKYLVLFYTQKKEFPVKVAEADSAEKAQKLIRKLVAWFNEVSSKSEGFHVVEHILLRPYGIDEFHFQILDRDDAILFDSIESHTYEEQKLRAEDALVAGCDKANYKRVQVRSGKHVIILRDRHNRELARLKGELPSEEGAARKVDDLVKYFKELEKDNTVNQKKLVFTAVKVEQRKVSKDFYNAKMSIILPAWIARFQNEEFRLLLRNSLRQSIPAHISTSFIWLDIEGMKNFESVQKQWLELRQHLNYDWKKLNSLSAKLINILTASEYGRA</sequence>
<dbReference type="OrthoDB" id="8263000at2"/>
<evidence type="ECO:0000313" key="1">
    <source>
        <dbReference type="EMBL" id="ELR71201.1"/>
    </source>
</evidence>
<dbReference type="STRING" id="1237149.C900_03005"/>
<evidence type="ECO:0000313" key="2">
    <source>
        <dbReference type="Proteomes" id="UP000011135"/>
    </source>
</evidence>
<name>L8JQH1_9BACT</name>
<gene>
    <name evidence="1" type="ORF">C900_03005</name>
</gene>
<dbReference type="RefSeq" id="WP_009580342.1">
    <property type="nucleotide sequence ID" value="NZ_AMZN01000044.1"/>
</dbReference>
<keyword evidence="2" id="KW-1185">Reference proteome</keyword>
<protein>
    <submittedName>
        <fullName evidence="1">Uncharacterized protein</fullName>
    </submittedName>
</protein>
<reference evidence="1 2" key="1">
    <citation type="submission" date="2012-12" db="EMBL/GenBank/DDBJ databases">
        <title>Genome assembly of Fulvivirga imtechensis AK7.</title>
        <authorList>
            <person name="Nupur N."/>
            <person name="Khatri I."/>
            <person name="Kumar R."/>
            <person name="Subramanian S."/>
            <person name="Pinnaka A."/>
        </authorList>
    </citation>
    <scope>NUCLEOTIDE SEQUENCE [LARGE SCALE GENOMIC DNA]</scope>
    <source>
        <strain evidence="1 2">AK7</strain>
    </source>
</reference>
<dbReference type="AlphaFoldDB" id="L8JQH1"/>
<dbReference type="EMBL" id="AMZN01000044">
    <property type="protein sequence ID" value="ELR71201.1"/>
    <property type="molecule type" value="Genomic_DNA"/>
</dbReference>
<dbReference type="PATRIC" id="fig|1237149.3.peg.2761"/>
<proteinExistence type="predicted"/>